<evidence type="ECO:0000256" key="2">
    <source>
        <dbReference type="SAM" id="SignalP"/>
    </source>
</evidence>
<dbReference type="AlphaFoldDB" id="A0A158KGD3"/>
<evidence type="ECO:0000313" key="4">
    <source>
        <dbReference type="Proteomes" id="UP000054770"/>
    </source>
</evidence>
<proteinExistence type="predicted"/>
<gene>
    <name evidence="3" type="ORF">AWB68_05800</name>
</gene>
<dbReference type="Pfam" id="PF13663">
    <property type="entry name" value="DUF4148"/>
    <property type="match status" value="1"/>
</dbReference>
<feature type="compositionally biased region" description="Low complexity" evidence="1">
    <location>
        <begin position="75"/>
        <end position="88"/>
    </location>
</feature>
<dbReference type="OrthoDB" id="9111896at2"/>
<dbReference type="InterPro" id="IPR025421">
    <property type="entry name" value="DUF4148"/>
</dbReference>
<comment type="caution">
    <text evidence="3">The sequence shown here is derived from an EMBL/GenBank/DDBJ whole genome shotgun (WGS) entry which is preliminary data.</text>
</comment>
<reference evidence="3" key="1">
    <citation type="submission" date="2016-01" db="EMBL/GenBank/DDBJ databases">
        <authorList>
            <person name="Peeters C."/>
        </authorList>
    </citation>
    <scope>NUCLEOTIDE SEQUENCE [LARGE SCALE GENOMIC DNA]</scope>
    <source>
        <strain evidence="3">LMG 22940</strain>
    </source>
</reference>
<dbReference type="RefSeq" id="WP_087647796.1">
    <property type="nucleotide sequence ID" value="NZ_FCON02000090.1"/>
</dbReference>
<feature type="region of interest" description="Disordered" evidence="1">
    <location>
        <begin position="63"/>
        <end position="105"/>
    </location>
</feature>
<organism evidence="3 4">
    <name type="scientific">Caballeronia choica</name>
    <dbReference type="NCBI Taxonomy" id="326476"/>
    <lineage>
        <taxon>Bacteria</taxon>
        <taxon>Pseudomonadati</taxon>
        <taxon>Pseudomonadota</taxon>
        <taxon>Betaproteobacteria</taxon>
        <taxon>Burkholderiales</taxon>
        <taxon>Burkholderiaceae</taxon>
        <taxon>Caballeronia</taxon>
    </lineage>
</organism>
<keyword evidence="2" id="KW-0732">Signal</keyword>
<dbReference type="Proteomes" id="UP000054770">
    <property type="component" value="Unassembled WGS sequence"/>
</dbReference>
<evidence type="ECO:0000313" key="3">
    <source>
        <dbReference type="EMBL" id="SAL80192.1"/>
    </source>
</evidence>
<feature type="chain" id="PRO_5011116905" evidence="2">
    <location>
        <begin position="23"/>
        <end position="105"/>
    </location>
</feature>
<accession>A0A158KGD3</accession>
<dbReference type="EMBL" id="FCON02000090">
    <property type="protein sequence ID" value="SAL80192.1"/>
    <property type="molecule type" value="Genomic_DNA"/>
</dbReference>
<name>A0A158KGD3_9BURK</name>
<evidence type="ECO:0000256" key="1">
    <source>
        <dbReference type="SAM" id="MobiDB-lite"/>
    </source>
</evidence>
<keyword evidence="4" id="KW-1185">Reference proteome</keyword>
<protein>
    <submittedName>
        <fullName evidence="3">Purine nucleoside phosphorylase</fullName>
    </submittedName>
</protein>
<sequence>MKSLVCVAVAVAGLAASAVSLAQQTGAPETRAQTRAELQQIEQAGYRPGGEDPSYPSDIQAAEARVSAQGDTAYGPSGAGTSQSGSAAVMRPQANDGTKPIFFGQ</sequence>
<feature type="signal peptide" evidence="2">
    <location>
        <begin position="1"/>
        <end position="22"/>
    </location>
</feature>